<reference evidence="2" key="2">
    <citation type="submission" date="2015-01" db="EMBL/GenBank/DDBJ databases">
        <title>Evolutionary Origins and Diversification of the Mycorrhizal Mutualists.</title>
        <authorList>
            <consortium name="DOE Joint Genome Institute"/>
            <consortium name="Mycorrhizal Genomics Consortium"/>
            <person name="Kohler A."/>
            <person name="Kuo A."/>
            <person name="Nagy L.G."/>
            <person name="Floudas D."/>
            <person name="Copeland A."/>
            <person name="Barry K.W."/>
            <person name="Cichocki N."/>
            <person name="Veneault-Fourrey C."/>
            <person name="LaButti K."/>
            <person name="Lindquist E.A."/>
            <person name="Lipzen A."/>
            <person name="Lundell T."/>
            <person name="Morin E."/>
            <person name="Murat C."/>
            <person name="Riley R."/>
            <person name="Ohm R."/>
            <person name="Sun H."/>
            <person name="Tunlid A."/>
            <person name="Henrissat B."/>
            <person name="Grigoriev I.V."/>
            <person name="Hibbett D.S."/>
            <person name="Martin F."/>
        </authorList>
    </citation>
    <scope>NUCLEOTIDE SEQUENCE [LARGE SCALE GENOMIC DNA]</scope>
    <source>
        <strain evidence="2">Zn</strain>
    </source>
</reference>
<dbReference type="EMBL" id="KN832870">
    <property type="protein sequence ID" value="KIN08666.1"/>
    <property type="molecule type" value="Genomic_DNA"/>
</dbReference>
<accession>A0A0C3HKD3</accession>
<reference evidence="1 2" key="1">
    <citation type="submission" date="2014-04" db="EMBL/GenBank/DDBJ databases">
        <authorList>
            <consortium name="DOE Joint Genome Institute"/>
            <person name="Kuo A."/>
            <person name="Martino E."/>
            <person name="Perotto S."/>
            <person name="Kohler A."/>
            <person name="Nagy L.G."/>
            <person name="Floudas D."/>
            <person name="Copeland A."/>
            <person name="Barry K.W."/>
            <person name="Cichocki N."/>
            <person name="Veneault-Fourrey C."/>
            <person name="LaButti K."/>
            <person name="Lindquist E.A."/>
            <person name="Lipzen A."/>
            <person name="Lundell T."/>
            <person name="Morin E."/>
            <person name="Murat C."/>
            <person name="Sun H."/>
            <person name="Tunlid A."/>
            <person name="Henrissat B."/>
            <person name="Grigoriev I.V."/>
            <person name="Hibbett D.S."/>
            <person name="Martin F."/>
            <person name="Nordberg H.P."/>
            <person name="Cantor M.N."/>
            <person name="Hua S.X."/>
        </authorList>
    </citation>
    <scope>NUCLEOTIDE SEQUENCE [LARGE SCALE GENOMIC DNA]</scope>
    <source>
        <strain evidence="1 2">Zn</strain>
    </source>
</reference>
<keyword evidence="2" id="KW-1185">Reference proteome</keyword>
<dbReference type="AlphaFoldDB" id="A0A0C3HKD3"/>
<dbReference type="HOGENOM" id="CLU_2855957_0_0_1"/>
<organism evidence="1 2">
    <name type="scientific">Oidiodendron maius (strain Zn)</name>
    <dbReference type="NCBI Taxonomy" id="913774"/>
    <lineage>
        <taxon>Eukaryota</taxon>
        <taxon>Fungi</taxon>
        <taxon>Dikarya</taxon>
        <taxon>Ascomycota</taxon>
        <taxon>Pezizomycotina</taxon>
        <taxon>Leotiomycetes</taxon>
        <taxon>Leotiomycetes incertae sedis</taxon>
        <taxon>Myxotrichaceae</taxon>
        <taxon>Oidiodendron</taxon>
    </lineage>
</organism>
<dbReference type="Proteomes" id="UP000054321">
    <property type="component" value="Unassembled WGS sequence"/>
</dbReference>
<feature type="non-terminal residue" evidence="1">
    <location>
        <position position="65"/>
    </location>
</feature>
<gene>
    <name evidence="1" type="ORF">OIDMADRAFT_16725</name>
</gene>
<evidence type="ECO:0000313" key="2">
    <source>
        <dbReference type="Proteomes" id="UP000054321"/>
    </source>
</evidence>
<dbReference type="InParanoid" id="A0A0C3HKD3"/>
<evidence type="ECO:0000313" key="1">
    <source>
        <dbReference type="EMBL" id="KIN08666.1"/>
    </source>
</evidence>
<sequence length="65" mass="7468">MAYAPYRIVVASEKAVGEPWVNGLRGRTMRSLLQEKDLERMYEMIDLRALRYPPRFGLWPGGVGV</sequence>
<name>A0A0C3HKD3_OIDMZ</name>
<proteinExistence type="predicted"/>
<protein>
    <submittedName>
        <fullName evidence="1">Uncharacterized protein</fullName>
    </submittedName>
</protein>